<keyword evidence="2" id="KW-1185">Reference proteome</keyword>
<dbReference type="STRING" id="1283841.A0A084QX52"/>
<dbReference type="AlphaFoldDB" id="A0A084QX52"/>
<organism evidence="1 2">
    <name type="scientific">Stachybotrys chlorohalonatus (strain IBT 40285)</name>
    <dbReference type="NCBI Taxonomy" id="1283841"/>
    <lineage>
        <taxon>Eukaryota</taxon>
        <taxon>Fungi</taxon>
        <taxon>Dikarya</taxon>
        <taxon>Ascomycota</taxon>
        <taxon>Pezizomycotina</taxon>
        <taxon>Sordariomycetes</taxon>
        <taxon>Hypocreomycetidae</taxon>
        <taxon>Hypocreales</taxon>
        <taxon>Stachybotryaceae</taxon>
        <taxon>Stachybotrys</taxon>
    </lineage>
</organism>
<proteinExistence type="predicted"/>
<dbReference type="HOGENOM" id="CLU_1215485_0_0_1"/>
<dbReference type="OrthoDB" id="4367324at2759"/>
<evidence type="ECO:0000313" key="2">
    <source>
        <dbReference type="Proteomes" id="UP000028524"/>
    </source>
</evidence>
<sequence length="228" mass="26252">MLIWTSFNLENVERKHHDVLCISIDSDYPKSTSFFGDLPELAKLVLYWNMIKWNNVILEATLKFAEDELLLLPTSNLRFAYVAANGKKPYWFFEETEKRSPDHLVTLEGQDASPIVLVGIAHPAWAATTELATRLDLDIYSRHALARLAHLCHLANTKYGYVQGYSELVVCCFAFHENRTRLEVKLSTIPWTASGPRVMTADLALWHLSMMSLDEIDEKITTEHRHYR</sequence>
<protein>
    <submittedName>
        <fullName evidence="1">Uncharacterized protein</fullName>
    </submittedName>
</protein>
<dbReference type="InParanoid" id="A0A084QX52"/>
<accession>A0A084QX52</accession>
<dbReference type="Proteomes" id="UP000028524">
    <property type="component" value="Unassembled WGS sequence"/>
</dbReference>
<evidence type="ECO:0000313" key="1">
    <source>
        <dbReference type="EMBL" id="KFA68537.1"/>
    </source>
</evidence>
<name>A0A084QX52_STAC4</name>
<reference evidence="1 2" key="1">
    <citation type="journal article" date="2014" name="BMC Genomics">
        <title>Comparative genome sequencing reveals chemotype-specific gene clusters in the toxigenic black mold Stachybotrys.</title>
        <authorList>
            <person name="Semeiks J."/>
            <person name="Borek D."/>
            <person name="Otwinowski Z."/>
            <person name="Grishin N.V."/>
        </authorList>
    </citation>
    <scope>NUCLEOTIDE SEQUENCE [LARGE SCALE GENOMIC DNA]</scope>
    <source>
        <strain evidence="1 2">IBT 40285</strain>
    </source>
</reference>
<dbReference type="EMBL" id="KL659824">
    <property type="protein sequence ID" value="KFA68537.1"/>
    <property type="molecule type" value="Genomic_DNA"/>
</dbReference>
<gene>
    <name evidence="1" type="ORF">S40285_07068</name>
</gene>